<dbReference type="InterPro" id="IPR029261">
    <property type="entry name" value="Transposase_Znf"/>
</dbReference>
<dbReference type="Pfam" id="PF14690">
    <property type="entry name" value="Zn_ribbon_ISL3"/>
    <property type="match status" value="1"/>
</dbReference>
<dbReference type="PANTHER" id="PTHR33498:SF1">
    <property type="entry name" value="TRANSPOSASE FOR INSERTION SEQUENCE ELEMENT IS1557"/>
    <property type="match status" value="1"/>
</dbReference>
<feature type="non-terminal residue" evidence="4">
    <location>
        <position position="383"/>
    </location>
</feature>
<evidence type="ECO:0000313" key="4">
    <source>
        <dbReference type="EMBL" id="KKL00533.1"/>
    </source>
</evidence>
<proteinExistence type="predicted"/>
<reference evidence="4" key="1">
    <citation type="journal article" date="2015" name="Nature">
        <title>Complex archaea that bridge the gap between prokaryotes and eukaryotes.</title>
        <authorList>
            <person name="Spang A."/>
            <person name="Saw J.H."/>
            <person name="Jorgensen S.L."/>
            <person name="Zaremba-Niedzwiedzka K."/>
            <person name="Martijn J."/>
            <person name="Lind A.E."/>
            <person name="van Eijk R."/>
            <person name="Schleper C."/>
            <person name="Guy L."/>
            <person name="Ettema T.J."/>
        </authorList>
    </citation>
    <scope>NUCLEOTIDE SEQUENCE</scope>
</reference>
<organism evidence="4">
    <name type="scientific">marine sediment metagenome</name>
    <dbReference type="NCBI Taxonomy" id="412755"/>
    <lineage>
        <taxon>unclassified sequences</taxon>
        <taxon>metagenomes</taxon>
        <taxon>ecological metagenomes</taxon>
    </lineage>
</organism>
<feature type="domain" description="Transposase IS204/IS1001/IS1096/IS1165 DDE" evidence="1">
    <location>
        <begin position="156"/>
        <end position="383"/>
    </location>
</feature>
<comment type="caution">
    <text evidence="4">The sequence shown here is derived from an EMBL/GenBank/DDBJ whole genome shotgun (WGS) entry which is preliminary data.</text>
</comment>
<sequence length="383" mass="45120">MSNTTVAHYFPFRRVKVVRQSVSEDASMSWIVMEPDLRFVPRCWQCGQKAKAVHQHTRRAIRDLSLATAKVLLNVHYRKIACARCERIRVEHHDFVEPYARVTHRLARYVHELCKHMSVKAVAKHTELDWKTVKNIDKHFLEKEFGQTRYDGLRILAIDEISILRGHTYMTVVLNYETGEVVWMGEGRKAATLEEFFGAMPEAQRKNIRAVAIDMWDPYIKAIKKWCPSAHIVFDLFHVVRAFGKVIDKVRNQEAKRAQREEQDIYKGSRYLLLKNKENLTPKQRPRLRELLRLNKTLSSLYILKDYLKKLWRYRYVESAGKFLQMWRQLAYGIPSIIVHNFANMLERHKYGILNHCLYPIHTGVLEGVNNKIKLISKQAFGF</sequence>
<dbReference type="Pfam" id="PF13542">
    <property type="entry name" value="HTH_Tnp_ISL3"/>
    <property type="match status" value="1"/>
</dbReference>
<dbReference type="Pfam" id="PF01610">
    <property type="entry name" value="DDE_Tnp_ISL3"/>
    <property type="match status" value="1"/>
</dbReference>
<protein>
    <recommendedName>
        <fullName evidence="5">Transposase IS204/IS1001/IS1096/IS1165 DDE domain-containing protein</fullName>
    </recommendedName>
</protein>
<feature type="domain" description="Transposase IS204/IS1001/IS1096/IS1165 helix-turn-helix" evidence="2">
    <location>
        <begin position="91"/>
        <end position="140"/>
    </location>
</feature>
<gene>
    <name evidence="4" type="ORF">LCGC14_2628700</name>
</gene>
<dbReference type="NCBIfam" id="NF033550">
    <property type="entry name" value="transpos_ISL3"/>
    <property type="match status" value="1"/>
</dbReference>
<evidence type="ECO:0000259" key="1">
    <source>
        <dbReference type="Pfam" id="PF01610"/>
    </source>
</evidence>
<accession>A0A0F9ANI4</accession>
<name>A0A0F9ANI4_9ZZZZ</name>
<dbReference type="AlphaFoldDB" id="A0A0F9ANI4"/>
<dbReference type="InterPro" id="IPR002560">
    <property type="entry name" value="Transposase_DDE"/>
</dbReference>
<evidence type="ECO:0000259" key="3">
    <source>
        <dbReference type="Pfam" id="PF14690"/>
    </source>
</evidence>
<feature type="domain" description="Transposase IS204/IS1001/IS1096/IS1165 zinc-finger" evidence="3">
    <location>
        <begin position="41"/>
        <end position="85"/>
    </location>
</feature>
<evidence type="ECO:0000259" key="2">
    <source>
        <dbReference type="Pfam" id="PF13542"/>
    </source>
</evidence>
<dbReference type="PANTHER" id="PTHR33498">
    <property type="entry name" value="TRANSPOSASE FOR INSERTION SEQUENCE ELEMENT IS1557"/>
    <property type="match status" value="1"/>
</dbReference>
<evidence type="ECO:0008006" key="5">
    <source>
        <dbReference type="Google" id="ProtNLM"/>
    </source>
</evidence>
<dbReference type="InterPro" id="IPR032877">
    <property type="entry name" value="Transposase_HTH"/>
</dbReference>
<dbReference type="InterPro" id="IPR047951">
    <property type="entry name" value="Transpos_ISL3"/>
</dbReference>
<dbReference type="EMBL" id="LAZR01045031">
    <property type="protein sequence ID" value="KKL00533.1"/>
    <property type="molecule type" value="Genomic_DNA"/>
</dbReference>